<proteinExistence type="predicted"/>
<dbReference type="EMBL" id="ARYH01000005">
    <property type="protein sequence ID" value="KCZ82615.1"/>
    <property type="molecule type" value="Genomic_DNA"/>
</dbReference>
<accession>A0A069E006</accession>
<dbReference type="PATRIC" id="fig|1280949.3.peg.3518"/>
<keyword evidence="2" id="KW-1185">Reference proteome</keyword>
<dbReference type="NCBIfam" id="NF041384">
    <property type="entry name" value="YHS_seleno_dom"/>
    <property type="match status" value="1"/>
</dbReference>
<evidence type="ECO:0000313" key="2">
    <source>
        <dbReference type="Proteomes" id="UP000027446"/>
    </source>
</evidence>
<evidence type="ECO:0008006" key="3">
    <source>
        <dbReference type="Google" id="ProtNLM"/>
    </source>
</evidence>
<sequence>MPEQELLPPLEADFRPAPVVCTLIFHVRLELKAQDVPDVQLLPATAPVRQEPSQPSLWLQPPIKEIEMSRTITLSAMVMAVAIATALPAAAEDEHNVSTGITTAGAPLGLHGVDAVALTTLNAVSEGNAEYTVVEDGVAYYFASADSAKTFKADPAKYAPQYGGFCAYAVALGKKFDGDPRYADIVDGKLYLFVNEEIFKKYKKDSKRILAKAERTWPRIEHKAVGDL</sequence>
<protein>
    <recommendedName>
        <fullName evidence="3">YHS domain-containing protein</fullName>
    </recommendedName>
</protein>
<reference evidence="1 2" key="1">
    <citation type="journal article" date="2014" name="Antonie Van Leeuwenhoek">
        <title>Hyphomonas beringensis sp. nov. and Hyphomonas chukchiensis sp. nov., isolated from surface seawater of the Bering Sea and Chukchi Sea.</title>
        <authorList>
            <person name="Li C."/>
            <person name="Lai Q."/>
            <person name="Li G."/>
            <person name="Dong C."/>
            <person name="Wang J."/>
            <person name="Liao Y."/>
            <person name="Shao Z."/>
        </authorList>
    </citation>
    <scope>NUCLEOTIDE SEQUENCE [LARGE SCALE GENOMIC DNA]</scope>
    <source>
        <strain evidence="1 2">MHS-3</strain>
    </source>
</reference>
<name>A0A069E006_9PROT</name>
<dbReference type="Proteomes" id="UP000027446">
    <property type="component" value="Unassembled WGS sequence"/>
</dbReference>
<gene>
    <name evidence="1" type="ORF">HAD_17351</name>
</gene>
<organism evidence="1 2">
    <name type="scientific">Hyphomonas adhaerens MHS-3</name>
    <dbReference type="NCBI Taxonomy" id="1280949"/>
    <lineage>
        <taxon>Bacteria</taxon>
        <taxon>Pseudomonadati</taxon>
        <taxon>Pseudomonadota</taxon>
        <taxon>Alphaproteobacteria</taxon>
        <taxon>Hyphomonadales</taxon>
        <taxon>Hyphomonadaceae</taxon>
        <taxon>Hyphomonas</taxon>
    </lineage>
</organism>
<dbReference type="eggNOG" id="COG3350">
    <property type="taxonomic scope" value="Bacteria"/>
</dbReference>
<dbReference type="STRING" id="1280949.HAD_17351"/>
<evidence type="ECO:0000313" key="1">
    <source>
        <dbReference type="EMBL" id="KCZ82615.1"/>
    </source>
</evidence>
<dbReference type="AlphaFoldDB" id="A0A069E006"/>
<comment type="caution">
    <text evidence="1">The sequence shown here is derived from an EMBL/GenBank/DDBJ whole genome shotgun (WGS) entry which is preliminary data.</text>
</comment>